<evidence type="ECO:0000256" key="4">
    <source>
        <dbReference type="ARBA" id="ARBA00022475"/>
    </source>
</evidence>
<dbReference type="EMBL" id="LR134002">
    <property type="protein sequence ID" value="VDY72657.1"/>
    <property type="molecule type" value="Genomic_DNA"/>
</dbReference>
<evidence type="ECO:0000256" key="3">
    <source>
        <dbReference type="ARBA" id="ARBA00022448"/>
    </source>
</evidence>
<feature type="domain" description="ABC transmembrane type-1" evidence="9">
    <location>
        <begin position="27"/>
        <end position="220"/>
    </location>
</feature>
<dbReference type="EMBL" id="RQZI01000001">
    <property type="protein sequence ID" value="RRC93845.1"/>
    <property type="molecule type" value="Genomic_DNA"/>
</dbReference>
<feature type="transmembrane region" description="Helical" evidence="8">
    <location>
        <begin position="95"/>
        <end position="119"/>
    </location>
</feature>
<evidence type="ECO:0000313" key="11">
    <source>
        <dbReference type="EMBL" id="KAA0116509.1"/>
    </source>
</evidence>
<evidence type="ECO:0000313" key="20">
    <source>
        <dbReference type="Proteomes" id="UP000248534"/>
    </source>
</evidence>
<evidence type="ECO:0000256" key="6">
    <source>
        <dbReference type="ARBA" id="ARBA00022989"/>
    </source>
</evidence>
<reference evidence="23 24" key="4">
    <citation type="submission" date="2018-11" db="EMBL/GenBank/DDBJ databases">
        <title>Species Designations Belie Phenotypic and Genotypic Heterogeneity in Oral Streptococci.</title>
        <authorList>
            <person name="Velsko I."/>
        </authorList>
    </citation>
    <scope>NUCLEOTIDE SEQUENCE [LARGE SCALE GENOMIC DNA]</scope>
    <source>
        <strain evidence="15 24">BCC20</strain>
        <strain evidence="16 23">BCC37</strain>
    </source>
</reference>
<dbReference type="GO" id="GO:0048473">
    <property type="term" value="P:D-methionine transmembrane transport"/>
    <property type="evidence" value="ECO:0007669"/>
    <property type="project" value="TreeGrafter"/>
</dbReference>
<keyword evidence="6 8" id="KW-1133">Transmembrane helix</keyword>
<reference evidence="13 26" key="7">
    <citation type="submission" date="2019-06" db="EMBL/GenBank/DDBJ databases">
        <title>The organization of the Streptococcus sanguinis genomes.</title>
        <authorList>
            <person name="Wang H.Y."/>
            <person name="Chen Y.Y.M."/>
            <person name="Wu C.H."/>
        </authorList>
    </citation>
    <scope>NUCLEOTIDE SEQUENCE [LARGE SCALE GENOMIC DNA]</scope>
    <source>
        <strain evidence="13 26">CGMH058</strain>
    </source>
</reference>
<sequence length="230" mass="25077">MLQLIQQFMPNVYRMGWSGQAGWGTAIYLTLYMTIIPFFIGGILGFIAGLLLVLTGPRGILENRLVFFVLDKVTSIFRAIPFIILLALINPFTRIIVGTGIGPTAALVPLSLAVFPFFARQVQVVLSELDRGVIEAAQASGATFWDIVGVYLREGLPDLIRVTTVTLISLVGETAMAGAIGAGGLGNVALTYGYQRFNHDVTILATILILLLIFFIQFVGDFLTRKISHR</sequence>
<dbReference type="OMA" id="TFWSAIF"/>
<dbReference type="InterPro" id="IPR000515">
    <property type="entry name" value="MetI-like"/>
</dbReference>
<dbReference type="Proteomes" id="UP000324105">
    <property type="component" value="Unassembled WGS sequence"/>
</dbReference>
<evidence type="ECO:0000313" key="10">
    <source>
        <dbReference type="EMBL" id="CEL89594.1"/>
    </source>
</evidence>
<evidence type="ECO:0000313" key="26">
    <source>
        <dbReference type="Proteomes" id="UP000509535"/>
    </source>
</evidence>
<evidence type="ECO:0000313" key="12">
    <source>
        <dbReference type="EMBL" id="MCY7034093.1"/>
    </source>
</evidence>
<reference evidence="12" key="9">
    <citation type="submission" date="2022-02" db="EMBL/GenBank/DDBJ databases">
        <authorList>
            <person name="Christensen J.J.E."/>
            <person name="Jensen C.S."/>
            <person name="Nielsen X.C."/>
            <person name="Dargis R."/>
        </authorList>
    </citation>
    <scope>NUCLEOTIDE SEQUENCE</scope>
    <source>
        <strain evidence="12">A12055600</strain>
    </source>
</reference>
<evidence type="ECO:0000256" key="8">
    <source>
        <dbReference type="RuleBase" id="RU363032"/>
    </source>
</evidence>
<reference evidence="10 19" key="1">
    <citation type="submission" date="2015-01" db="EMBL/GenBank/DDBJ databases">
        <authorList>
            <person name="Pelicic Vladimir"/>
        </authorList>
    </citation>
    <scope>NUCLEOTIDE SEQUENCE [LARGE SCALE GENOMIC DNA]</scope>
    <source>
        <strain evidence="10 19">2908</strain>
    </source>
</reference>
<evidence type="ECO:0000313" key="25">
    <source>
        <dbReference type="Proteomes" id="UP000324105"/>
    </source>
</evidence>
<reference evidence="11 25" key="6">
    <citation type="submission" date="2019-06" db="EMBL/GenBank/DDBJ databases">
        <title>Genome sequence and analysis of a MDR-Streptococcus sanguis isolated from throat swab of children with scarlet fever from Hangzhou,China.</title>
        <authorList>
            <person name="Huang Y."/>
            <person name="Xie L."/>
            <person name="Liu W."/>
        </authorList>
    </citation>
    <scope>NUCLEOTIDE SEQUENCE [LARGE SCALE GENOMIC DNA]</scope>
    <source>
        <strain evidence="11 25">S28</strain>
    </source>
</reference>
<evidence type="ECO:0000259" key="9">
    <source>
        <dbReference type="PROSITE" id="PS50928"/>
    </source>
</evidence>
<dbReference type="GeneID" id="48426346"/>
<evidence type="ECO:0000313" key="24">
    <source>
        <dbReference type="Proteomes" id="UP000280549"/>
    </source>
</evidence>
<dbReference type="EMBL" id="LS483364">
    <property type="protein sequence ID" value="SQF72040.1"/>
    <property type="molecule type" value="Genomic_DNA"/>
</dbReference>
<reference evidence="18 21" key="5">
    <citation type="submission" date="2018-12" db="EMBL/GenBank/DDBJ databases">
        <authorList>
            <consortium name="Pathogen Informatics"/>
        </authorList>
    </citation>
    <scope>NUCLEOTIDE SEQUENCE [LARGE SCALE GENOMIC DNA]</scope>
    <source>
        <strain evidence="21">NCTC 10904</strain>
        <strain evidence="18">NCTC10904</strain>
    </source>
</reference>
<dbReference type="Proteomes" id="UP000248534">
    <property type="component" value="Chromosome 1"/>
</dbReference>
<dbReference type="Proteomes" id="UP000266918">
    <property type="component" value="Chromosome"/>
</dbReference>
<protein>
    <submittedName>
        <fullName evidence="11 17">ABC transporter permease</fullName>
    </submittedName>
    <submittedName>
        <fullName evidence="15">Methionine import system permease protein MetP</fullName>
    </submittedName>
    <submittedName>
        <fullName evidence="10">Putative methionine ABC transporter permease</fullName>
    </submittedName>
</protein>
<dbReference type="Pfam" id="PF00528">
    <property type="entry name" value="BPD_transp_1"/>
    <property type="match status" value="1"/>
</dbReference>
<evidence type="ECO:0000313" key="18">
    <source>
        <dbReference type="EMBL" id="VDY72657.1"/>
    </source>
</evidence>
<feature type="transmembrane region" description="Helical" evidence="8">
    <location>
        <begin position="201"/>
        <end position="223"/>
    </location>
</feature>
<proteinExistence type="inferred from homology"/>
<keyword evidence="5 8" id="KW-0812">Transmembrane</keyword>
<dbReference type="CDD" id="cd06261">
    <property type="entry name" value="TM_PBP2"/>
    <property type="match status" value="1"/>
</dbReference>
<dbReference type="Proteomes" id="UP000280406">
    <property type="component" value="Unassembled WGS sequence"/>
</dbReference>
<evidence type="ECO:0000313" key="16">
    <source>
        <dbReference type="EMBL" id="RSI52355.1"/>
    </source>
</evidence>
<dbReference type="PROSITE" id="PS50928">
    <property type="entry name" value="ABC_TM1"/>
    <property type="match status" value="1"/>
</dbReference>
<feature type="transmembrane region" description="Helical" evidence="8">
    <location>
        <begin position="26"/>
        <end position="53"/>
    </location>
</feature>
<keyword evidence="7 8" id="KW-0472">Membrane</keyword>
<reference evidence="12 27" key="8">
    <citation type="journal article" date="2022" name="Med Res Arch">
        <title>Genomic identification of streptococcal strains and relation to clinical characteristics. A substudy to The Partial Oral Treatment of Endocarditis (POET) Trial.</title>
        <authorList>
            <person name="Christensen J."/>
            <person name="Jensen C."/>
            <person name="Dargis R."/>
            <person name="Nielsen X."/>
            <person name="Pries- Heje M."/>
            <person name="Wiingaard C."/>
            <person name="Ihlemann N."/>
            <person name="Gill S."/>
            <person name="Bruun N."/>
            <person name="Elming H."/>
            <person name="Povlsen J."/>
            <person name="Madsen T."/>
            <person name="Jensen K."/>
            <person name="Fuursted K."/>
            <person name="Ostergaard L."/>
            <person name="Christiansen U."/>
            <person name="Rosenvinge F."/>
            <person name="Helweg-Larsen J."/>
            <person name="Fosbol E."/>
            <person name="Kober L."/>
            <person name="Torp-Pedersen C."/>
            <person name="Tonder N."/>
            <person name="Moser C."/>
            <person name="Iversen K."/>
            <person name="Bundgaard H."/>
        </authorList>
    </citation>
    <scope>NUCLEOTIDE SEQUENCE [LARGE SCALE GENOMIC DNA]</scope>
    <source>
        <strain evidence="12 27">A12055600</strain>
    </source>
</reference>
<evidence type="ECO:0000313" key="23">
    <source>
        <dbReference type="Proteomes" id="UP000280406"/>
    </source>
</evidence>
<dbReference type="EMBL" id="VIBR01000003">
    <property type="protein sequence ID" value="KAA0116509.1"/>
    <property type="molecule type" value="Genomic_DNA"/>
</dbReference>
<dbReference type="InterPro" id="IPR035906">
    <property type="entry name" value="MetI-like_sf"/>
</dbReference>
<evidence type="ECO:0000313" key="13">
    <source>
        <dbReference type="EMBL" id="QLB50743.1"/>
    </source>
</evidence>
<comment type="subcellular location">
    <subcellularLocation>
        <location evidence="1 8">Cell membrane</location>
        <topology evidence="1 8">Multi-pass membrane protein</topology>
    </subcellularLocation>
</comment>
<dbReference type="InterPro" id="IPR051322">
    <property type="entry name" value="AA_ABC_Transporter_Permease"/>
</dbReference>
<evidence type="ECO:0000256" key="7">
    <source>
        <dbReference type="ARBA" id="ARBA00023136"/>
    </source>
</evidence>
<organism evidence="10 19">
    <name type="scientific">Streptococcus sanguinis</name>
    <dbReference type="NCBI Taxonomy" id="1305"/>
    <lineage>
        <taxon>Bacteria</taxon>
        <taxon>Bacillati</taxon>
        <taxon>Bacillota</taxon>
        <taxon>Bacilli</taxon>
        <taxon>Lactobacillales</taxon>
        <taxon>Streptococcaceae</taxon>
        <taxon>Streptococcus</taxon>
    </lineage>
</organism>
<keyword evidence="3 8" id="KW-0813">Transport</keyword>
<gene>
    <name evidence="15" type="primary">metP</name>
    <name evidence="16" type="ORF">D8869_07300</name>
    <name evidence="15" type="ORF">D8881_03380</name>
    <name evidence="14" type="ORF">EII39_00540</name>
    <name evidence="13" type="ORF">FDP16_09780</name>
    <name evidence="11" type="ORF">FKX92_08000</name>
    <name evidence="12" type="ORF">MK406_03255</name>
    <name evidence="18" type="ORF">NCTC10904_01942</name>
    <name evidence="17" type="ORF">NCTC11086_01993</name>
    <name evidence="10" type="ORF">SSV_0276</name>
</gene>
<name>A0A0B7GIS5_STRSA</name>
<comment type="similarity">
    <text evidence="2">Belongs to the binding-protein-dependent transport system permease family. CysTW subfamily.</text>
</comment>
<dbReference type="Proteomes" id="UP000280549">
    <property type="component" value="Unassembled WGS sequence"/>
</dbReference>
<evidence type="ECO:0000256" key="1">
    <source>
        <dbReference type="ARBA" id="ARBA00004651"/>
    </source>
</evidence>
<reference evidence="17 20" key="2">
    <citation type="submission" date="2018-06" db="EMBL/GenBank/DDBJ databases">
        <authorList>
            <consortium name="Pathogen Informatics"/>
            <person name="Doyle S."/>
        </authorList>
    </citation>
    <scope>NUCLEOTIDE SEQUENCE [LARGE SCALE GENOMIC DNA]</scope>
    <source>
        <strain evidence="17 20">NCTC11086</strain>
    </source>
</reference>
<dbReference type="EMBL" id="JAKUVJ010000003">
    <property type="protein sequence ID" value="MCY7034093.1"/>
    <property type="molecule type" value="Genomic_DNA"/>
</dbReference>
<dbReference type="EMBL" id="RJMR01000002">
    <property type="protein sequence ID" value="RSI26492.1"/>
    <property type="molecule type" value="Genomic_DNA"/>
</dbReference>
<dbReference type="AlphaFoldDB" id="A0A0B7GIS5"/>
<reference evidence="14 22" key="3">
    <citation type="submission" date="2018-11" db="EMBL/GenBank/DDBJ databases">
        <title>Genomes From Bacteria Associated with the Canine Oral Cavity: a Test Case for Automated Genome-Based Taxonomic Assignment.</title>
        <authorList>
            <person name="Coil D.A."/>
            <person name="Jospin G."/>
            <person name="Darling A.E."/>
            <person name="Wallis C."/>
            <person name="Davis I.J."/>
            <person name="Harris S."/>
            <person name="Eisen J.A."/>
            <person name="Holcombe L.J."/>
            <person name="O'Flynn C."/>
        </authorList>
    </citation>
    <scope>NUCLEOTIDE SEQUENCE [LARGE SCALE GENOMIC DNA]</scope>
    <source>
        <strain evidence="14 22">OH953</strain>
    </source>
</reference>
<evidence type="ECO:0000313" key="14">
    <source>
        <dbReference type="EMBL" id="RRC93845.1"/>
    </source>
</evidence>
<dbReference type="EMBL" id="RJND01000004">
    <property type="protein sequence ID" value="RSI52355.1"/>
    <property type="molecule type" value="Genomic_DNA"/>
</dbReference>
<keyword evidence="4" id="KW-1003">Cell membrane</keyword>
<dbReference type="EMBL" id="CP040798">
    <property type="protein sequence ID" value="QLB50743.1"/>
    <property type="molecule type" value="Genomic_DNA"/>
</dbReference>
<dbReference type="EMBL" id="CDMW01000001">
    <property type="protein sequence ID" value="CEL89594.1"/>
    <property type="molecule type" value="Genomic_DNA"/>
</dbReference>
<evidence type="ECO:0000256" key="2">
    <source>
        <dbReference type="ARBA" id="ARBA00007069"/>
    </source>
</evidence>
<dbReference type="GO" id="GO:0005886">
    <property type="term" value="C:plasma membrane"/>
    <property type="evidence" value="ECO:0007669"/>
    <property type="project" value="UniProtKB-SubCell"/>
</dbReference>
<evidence type="ECO:0000313" key="15">
    <source>
        <dbReference type="EMBL" id="RSI26492.1"/>
    </source>
</evidence>
<feature type="transmembrane region" description="Helical" evidence="8">
    <location>
        <begin position="159"/>
        <end position="181"/>
    </location>
</feature>
<dbReference type="SUPFAM" id="SSF161098">
    <property type="entry name" value="MetI-like"/>
    <property type="match status" value="1"/>
</dbReference>
<dbReference type="Proteomes" id="UP001208557">
    <property type="component" value="Unassembled WGS sequence"/>
</dbReference>
<feature type="transmembrane region" description="Helical" evidence="8">
    <location>
        <begin position="65"/>
        <end position="89"/>
    </location>
</feature>
<dbReference type="RefSeq" id="WP_002898357.1">
    <property type="nucleotide sequence ID" value="NZ_CAXTGR010000002.1"/>
</dbReference>
<dbReference type="PANTHER" id="PTHR30450:SF1">
    <property type="entry name" value="D-METHIONINE TRANSPORT SYSTEM PERMEASE PROTEIN METI-RELATED"/>
    <property type="match status" value="1"/>
</dbReference>
<accession>A0A0B7GIS5</accession>
<dbReference type="PANTHER" id="PTHR30450">
    <property type="entry name" value="ABC TRANSPORTER PERMEASE"/>
    <property type="match status" value="1"/>
</dbReference>
<evidence type="ECO:0000313" key="22">
    <source>
        <dbReference type="Proteomes" id="UP000277597"/>
    </source>
</evidence>
<dbReference type="Proteomes" id="UP000277597">
    <property type="component" value="Unassembled WGS sequence"/>
</dbReference>
<dbReference type="Gene3D" id="1.10.3720.10">
    <property type="entry name" value="MetI-like"/>
    <property type="match status" value="1"/>
</dbReference>
<dbReference type="Proteomes" id="UP000183504">
    <property type="component" value="Unassembled WGS sequence"/>
</dbReference>
<evidence type="ECO:0000313" key="21">
    <source>
        <dbReference type="Proteomes" id="UP000266918"/>
    </source>
</evidence>
<evidence type="ECO:0000313" key="19">
    <source>
        <dbReference type="Proteomes" id="UP000183504"/>
    </source>
</evidence>
<evidence type="ECO:0000313" key="17">
    <source>
        <dbReference type="EMBL" id="SQF72040.1"/>
    </source>
</evidence>
<dbReference type="FunFam" id="1.10.3720.10:FF:000002">
    <property type="entry name" value="D-methionine ABC transporter permease MetI"/>
    <property type="match status" value="1"/>
</dbReference>
<dbReference type="Proteomes" id="UP000509535">
    <property type="component" value="Chromosome"/>
</dbReference>
<evidence type="ECO:0000313" key="27">
    <source>
        <dbReference type="Proteomes" id="UP001208557"/>
    </source>
</evidence>
<evidence type="ECO:0000256" key="5">
    <source>
        <dbReference type="ARBA" id="ARBA00022692"/>
    </source>
</evidence>